<protein>
    <recommendedName>
        <fullName evidence="5">Seryl-tRNA synthetase</fullName>
    </recommendedName>
</protein>
<feature type="signal peptide" evidence="2">
    <location>
        <begin position="1"/>
        <end position="23"/>
    </location>
</feature>
<evidence type="ECO:0000256" key="1">
    <source>
        <dbReference type="SAM" id="Phobius"/>
    </source>
</evidence>
<sequence>MKKSVFYLVIVIALSIVPSTALASEKNPMPIEKTPTEIPAEVKTMLDRLEEIKNMDKSNLKPSERKELRKEVRDMKKKIRKSGNGIYISSGAIILILLILLIL</sequence>
<evidence type="ECO:0000313" key="4">
    <source>
        <dbReference type="Proteomes" id="UP001597061"/>
    </source>
</evidence>
<gene>
    <name evidence="3" type="ORF">ACFQ1R_00315</name>
</gene>
<accession>A0ABW3JDH8</accession>
<dbReference type="Proteomes" id="UP001597061">
    <property type="component" value="Unassembled WGS sequence"/>
</dbReference>
<feature type="transmembrane region" description="Helical" evidence="1">
    <location>
        <begin position="85"/>
        <end position="102"/>
    </location>
</feature>
<dbReference type="EMBL" id="JBHTJI010000001">
    <property type="protein sequence ID" value="MFD0988523.1"/>
    <property type="molecule type" value="Genomic_DNA"/>
</dbReference>
<keyword evidence="4" id="KW-1185">Reference proteome</keyword>
<reference evidence="4" key="1">
    <citation type="journal article" date="2019" name="Int. J. Syst. Evol. Microbiol.">
        <title>The Global Catalogue of Microorganisms (GCM) 10K type strain sequencing project: providing services to taxonomists for standard genome sequencing and annotation.</title>
        <authorList>
            <consortium name="The Broad Institute Genomics Platform"/>
            <consortium name="The Broad Institute Genome Sequencing Center for Infectious Disease"/>
            <person name="Wu L."/>
            <person name="Ma J."/>
        </authorList>
    </citation>
    <scope>NUCLEOTIDE SEQUENCE [LARGE SCALE GENOMIC DNA]</scope>
    <source>
        <strain evidence="4">CCUG 62414</strain>
    </source>
</reference>
<keyword evidence="1" id="KW-0472">Membrane</keyword>
<keyword evidence="1" id="KW-0812">Transmembrane</keyword>
<evidence type="ECO:0008006" key="5">
    <source>
        <dbReference type="Google" id="ProtNLM"/>
    </source>
</evidence>
<proteinExistence type="predicted"/>
<keyword evidence="2" id="KW-0732">Signal</keyword>
<name>A0ABW3JDH8_9FLAO</name>
<dbReference type="RefSeq" id="WP_379924079.1">
    <property type="nucleotide sequence ID" value="NZ_JBHTJI010000001.1"/>
</dbReference>
<evidence type="ECO:0000313" key="3">
    <source>
        <dbReference type="EMBL" id="MFD0988523.1"/>
    </source>
</evidence>
<keyword evidence="1" id="KW-1133">Transmembrane helix</keyword>
<evidence type="ECO:0000256" key="2">
    <source>
        <dbReference type="SAM" id="SignalP"/>
    </source>
</evidence>
<feature type="chain" id="PRO_5045968501" description="Seryl-tRNA synthetase" evidence="2">
    <location>
        <begin position="24"/>
        <end position="103"/>
    </location>
</feature>
<organism evidence="3 4">
    <name type="scientific">Mariniflexile jejuense</name>
    <dbReference type="NCBI Taxonomy" id="1173582"/>
    <lineage>
        <taxon>Bacteria</taxon>
        <taxon>Pseudomonadati</taxon>
        <taxon>Bacteroidota</taxon>
        <taxon>Flavobacteriia</taxon>
        <taxon>Flavobacteriales</taxon>
        <taxon>Flavobacteriaceae</taxon>
        <taxon>Mariniflexile</taxon>
    </lineage>
</organism>
<comment type="caution">
    <text evidence="3">The sequence shown here is derived from an EMBL/GenBank/DDBJ whole genome shotgun (WGS) entry which is preliminary data.</text>
</comment>